<feature type="domain" description="IDEAL" evidence="1">
    <location>
        <begin position="115"/>
        <end position="138"/>
    </location>
</feature>
<dbReference type="Pfam" id="PF08858">
    <property type="entry name" value="IDEAL"/>
    <property type="match status" value="1"/>
</dbReference>
<dbReference type="RefSeq" id="WP_377945242.1">
    <property type="nucleotide sequence ID" value="NZ_JBHUCX010000092.1"/>
</dbReference>
<gene>
    <name evidence="2" type="ORF">ACFSB2_21945</name>
</gene>
<evidence type="ECO:0000259" key="1">
    <source>
        <dbReference type="Pfam" id="PF08858"/>
    </source>
</evidence>
<comment type="caution">
    <text evidence="2">The sequence shown here is derived from an EMBL/GenBank/DDBJ whole genome shotgun (WGS) entry which is preliminary data.</text>
</comment>
<evidence type="ECO:0000313" key="3">
    <source>
        <dbReference type="Proteomes" id="UP001597079"/>
    </source>
</evidence>
<dbReference type="InterPro" id="IPR014957">
    <property type="entry name" value="IDEAL_dom"/>
</dbReference>
<organism evidence="2 3">
    <name type="scientific">Alicyclobacillus fodiniaquatilis</name>
    <dbReference type="NCBI Taxonomy" id="1661150"/>
    <lineage>
        <taxon>Bacteria</taxon>
        <taxon>Bacillati</taxon>
        <taxon>Bacillota</taxon>
        <taxon>Bacilli</taxon>
        <taxon>Bacillales</taxon>
        <taxon>Alicyclobacillaceae</taxon>
        <taxon>Alicyclobacillus</taxon>
    </lineage>
</organism>
<dbReference type="InterPro" id="IPR027393">
    <property type="entry name" value="Virus_scaffolding_prot_C"/>
</dbReference>
<reference evidence="3" key="1">
    <citation type="journal article" date="2019" name="Int. J. Syst. Evol. Microbiol.">
        <title>The Global Catalogue of Microorganisms (GCM) 10K type strain sequencing project: providing services to taxonomists for standard genome sequencing and annotation.</title>
        <authorList>
            <consortium name="The Broad Institute Genomics Platform"/>
            <consortium name="The Broad Institute Genome Sequencing Center for Infectious Disease"/>
            <person name="Wu L."/>
            <person name="Ma J."/>
        </authorList>
    </citation>
    <scope>NUCLEOTIDE SEQUENCE [LARGE SCALE GENOMIC DNA]</scope>
    <source>
        <strain evidence="3">CGMCC 1.12286</strain>
    </source>
</reference>
<dbReference type="Proteomes" id="UP001597079">
    <property type="component" value="Unassembled WGS sequence"/>
</dbReference>
<proteinExistence type="predicted"/>
<accession>A0ABW4JND6</accession>
<keyword evidence="3" id="KW-1185">Reference proteome</keyword>
<dbReference type="EMBL" id="JBHUCX010000092">
    <property type="protein sequence ID" value="MFD1677340.1"/>
    <property type="molecule type" value="Genomic_DNA"/>
</dbReference>
<dbReference type="Gene3D" id="4.10.810.10">
    <property type="entry name" value="Virus Scaffolding Protein, Chain A"/>
    <property type="match status" value="1"/>
</dbReference>
<evidence type="ECO:0000313" key="2">
    <source>
        <dbReference type="EMBL" id="MFD1677340.1"/>
    </source>
</evidence>
<name>A0ABW4JND6_9BACL</name>
<sequence>MMTKEEILVLKTKLLPSGADAVIDFLAARHAQLEATNIVLENVPQLIIGRHGMIARIPINGRIKKVSQPEEVLQCLQTFFMQQSMNSDKLYVFVNLPDIPIPPEVQEVLSEVEAKALRREMVKKRIDEALDARDKLAFDIAVKELTELQNEQGDPSGWQTRRYI</sequence>
<protein>
    <submittedName>
        <fullName evidence="2">IDEAL domain-containing protein</fullName>
    </submittedName>
</protein>